<evidence type="ECO:0000256" key="1">
    <source>
        <dbReference type="SAM" id="SignalP"/>
    </source>
</evidence>
<protein>
    <submittedName>
        <fullName evidence="2">Uncharacterized protein</fullName>
    </submittedName>
</protein>
<comment type="caution">
    <text evidence="2">The sequence shown here is derived from an EMBL/GenBank/DDBJ whole genome shotgun (WGS) entry which is preliminary data.</text>
</comment>
<reference evidence="2 3" key="1">
    <citation type="submission" date="2021-03" db="EMBL/GenBank/DDBJ databases">
        <title>Sequencing the genomes of 1000 actinobacteria strains.</title>
        <authorList>
            <person name="Klenk H.-P."/>
        </authorList>
    </citation>
    <scope>NUCLEOTIDE SEQUENCE [LARGE SCALE GENOMIC DNA]</scope>
    <source>
        <strain evidence="2 3">DSM 46670</strain>
    </source>
</reference>
<evidence type="ECO:0000313" key="2">
    <source>
        <dbReference type="EMBL" id="MBP2325503.1"/>
    </source>
</evidence>
<sequence length="195" mass="20192">MLRPLAIGAIALTAVLLSAGTAAADPIFTYDVTKGTSHVKKTNSDLPLGPGSLVVDLDGASGNFTADMTLPPVKSEFKVIGFIPATATVTMEQVGKITGTLVDGVVTSQAHVNIRLSDVKTLGIPLFVGDKCRTATPAVINLHSAPEFNALEGGDLLAPNYTIPQFKDCNLATGILNGLIPGPDNSLSLTLAIKW</sequence>
<evidence type="ECO:0000313" key="3">
    <source>
        <dbReference type="Proteomes" id="UP001519332"/>
    </source>
</evidence>
<accession>A0ABS4TM69</accession>
<feature type="chain" id="PRO_5046503447" evidence="1">
    <location>
        <begin position="25"/>
        <end position="195"/>
    </location>
</feature>
<keyword evidence="3" id="KW-1185">Reference proteome</keyword>
<gene>
    <name evidence="2" type="ORF">JOF56_005888</name>
</gene>
<proteinExistence type="predicted"/>
<feature type="signal peptide" evidence="1">
    <location>
        <begin position="1"/>
        <end position="24"/>
    </location>
</feature>
<dbReference type="EMBL" id="JAGINW010000001">
    <property type="protein sequence ID" value="MBP2325503.1"/>
    <property type="molecule type" value="Genomic_DNA"/>
</dbReference>
<organism evidence="2 3">
    <name type="scientific">Kibdelosporangium banguiense</name>
    <dbReference type="NCBI Taxonomy" id="1365924"/>
    <lineage>
        <taxon>Bacteria</taxon>
        <taxon>Bacillati</taxon>
        <taxon>Actinomycetota</taxon>
        <taxon>Actinomycetes</taxon>
        <taxon>Pseudonocardiales</taxon>
        <taxon>Pseudonocardiaceae</taxon>
        <taxon>Kibdelosporangium</taxon>
    </lineage>
</organism>
<keyword evidence="1" id="KW-0732">Signal</keyword>
<name>A0ABS4TM69_9PSEU</name>
<dbReference type="RefSeq" id="WP_209642695.1">
    <property type="nucleotide sequence ID" value="NZ_JAGINW010000001.1"/>
</dbReference>
<dbReference type="Proteomes" id="UP001519332">
    <property type="component" value="Unassembled WGS sequence"/>
</dbReference>